<name>A0A3S1BFL7_9BACT</name>
<dbReference type="SUPFAM" id="SSF52833">
    <property type="entry name" value="Thioredoxin-like"/>
    <property type="match status" value="1"/>
</dbReference>
<dbReference type="AlphaFoldDB" id="A0A3S1BFL7"/>
<evidence type="ECO:0000313" key="2">
    <source>
        <dbReference type="Proteomes" id="UP000281028"/>
    </source>
</evidence>
<keyword evidence="2" id="KW-1185">Reference proteome</keyword>
<evidence type="ECO:0000313" key="1">
    <source>
        <dbReference type="EMBL" id="NSL88202.1"/>
    </source>
</evidence>
<dbReference type="InterPro" id="IPR012336">
    <property type="entry name" value="Thioredoxin-like_fold"/>
</dbReference>
<protein>
    <submittedName>
        <fullName evidence="1">Thioredoxin fold domain-containing protein</fullName>
    </submittedName>
</protein>
<gene>
    <name evidence="1" type="ORF">ECE50_015270</name>
</gene>
<dbReference type="PROSITE" id="PS51352">
    <property type="entry name" value="THIOREDOXIN_2"/>
    <property type="match status" value="1"/>
</dbReference>
<organism evidence="1 2">
    <name type="scientific">Chitinophaga solisilvae</name>
    <dbReference type="NCBI Taxonomy" id="1233460"/>
    <lineage>
        <taxon>Bacteria</taxon>
        <taxon>Pseudomonadati</taxon>
        <taxon>Bacteroidota</taxon>
        <taxon>Chitinophagia</taxon>
        <taxon>Chitinophagales</taxon>
        <taxon>Chitinophagaceae</taxon>
        <taxon>Chitinophaga</taxon>
    </lineage>
</organism>
<reference evidence="1" key="1">
    <citation type="submission" date="2020-05" db="EMBL/GenBank/DDBJ databases">
        <title>Chitinophaga laudate sp. nov., isolated from a tropical peat swamp.</title>
        <authorList>
            <person name="Goh C.B.S."/>
            <person name="Lee M.S."/>
            <person name="Parimannan S."/>
            <person name="Pasbakhsh P."/>
            <person name="Yule C.M."/>
            <person name="Rajandas H."/>
            <person name="Loke S."/>
            <person name="Croft L."/>
            <person name="Tan J.B.L."/>
        </authorList>
    </citation>
    <scope>NUCLEOTIDE SEQUENCE</scope>
    <source>
        <strain evidence="1">Mgbs1</strain>
    </source>
</reference>
<comment type="caution">
    <text evidence="1">The sequence shown here is derived from an EMBL/GenBank/DDBJ whole genome shotgun (WGS) entry which is preliminary data.</text>
</comment>
<dbReference type="InterPro" id="IPR036249">
    <property type="entry name" value="Thioredoxin-like_sf"/>
</dbReference>
<dbReference type="InterPro" id="IPR013766">
    <property type="entry name" value="Thioredoxin_domain"/>
</dbReference>
<sequence length="385" mass="44412">MKHVAKALLLAALLPVAVMAQEKTQFIKGSWEEITARARKEHKPIFIDTYFEGCHACKDMEVKVFPRPEVKQYMEENYVNTGFDVFKEKFGMDLCVKYYMRGFPTYLVIAENGELINRGIGYQEPDRFLEFLQENVARNKAGKYLSGFSTDVVSQDPAFYKALFDKGNQGTDQAAVAAYLGETKDMTAETTFKVMLIAKELPAAYREYFIRNRAEYVNRFGEDLSNTILDRLLAKDLTVLPATYDKTAFDNFLLQQQQVYSTADWAYVRMYYAENYLYRKCKQAKAFLEFAVAHPDTNDNRVRYMSFYLGPDLSKDPSLKELYIRWAAPVLTKKSSLEVLQTLAYMCKDANKEQAKKYFTWALEKATAFGQNTDNLKKSLQELSI</sequence>
<accession>A0A3S1BFL7</accession>
<dbReference type="EMBL" id="RIAR02000001">
    <property type="protein sequence ID" value="NSL88202.1"/>
    <property type="molecule type" value="Genomic_DNA"/>
</dbReference>
<dbReference type="OrthoDB" id="120730at2"/>
<dbReference type="Pfam" id="PF13098">
    <property type="entry name" value="Thioredoxin_2"/>
    <property type="match status" value="1"/>
</dbReference>
<proteinExistence type="predicted"/>
<dbReference type="Gene3D" id="3.40.30.10">
    <property type="entry name" value="Glutaredoxin"/>
    <property type="match status" value="1"/>
</dbReference>
<dbReference type="Proteomes" id="UP000281028">
    <property type="component" value="Unassembled WGS sequence"/>
</dbReference>